<accession>B6E477</accession>
<proteinExistence type="predicted"/>
<feature type="signal peptide" evidence="1">
    <location>
        <begin position="1"/>
        <end position="19"/>
    </location>
</feature>
<reference evidence="2" key="1">
    <citation type="submission" date="2008-09" db="EMBL/GenBank/DDBJ databases">
        <title>Genetic variaton of Taeniidae 8 kDa glycoprotein.</title>
        <authorList>
            <person name="Jia W."/>
            <person name="Liu H."/>
            <person name="Yan H."/>
            <person name="Guo A."/>
            <person name="Zhang S."/>
            <person name="Fu B."/>
            <person name="Cai X."/>
        </authorList>
    </citation>
    <scope>NUCLEOTIDE SEQUENCE</scope>
    <source>
        <strain evidence="2">Tm8kDa-17</strain>
    </source>
</reference>
<name>B6E477_TAEMU</name>
<organism evidence="2">
    <name type="scientific">Taenia multiceps</name>
    <name type="common">Coenurus tapeworm</name>
    <name type="synonym">Multiceps multiceps</name>
    <dbReference type="NCBI Taxonomy" id="94034"/>
    <lineage>
        <taxon>Eukaryota</taxon>
        <taxon>Metazoa</taxon>
        <taxon>Spiralia</taxon>
        <taxon>Lophotrochozoa</taxon>
        <taxon>Platyhelminthes</taxon>
        <taxon>Cestoda</taxon>
        <taxon>Eucestoda</taxon>
        <taxon>Cyclophyllidea</taxon>
        <taxon>Taeniidae</taxon>
        <taxon>Taenia</taxon>
    </lineage>
</organism>
<dbReference type="EMBL" id="FJ205504">
    <property type="protein sequence ID" value="ACI42328.1"/>
    <property type="molecule type" value="Genomic_DNA"/>
</dbReference>
<evidence type="ECO:0000313" key="2">
    <source>
        <dbReference type="EMBL" id="ACI42328.1"/>
    </source>
</evidence>
<feature type="chain" id="PRO_5002842211" evidence="1">
    <location>
        <begin position="20"/>
        <end position="69"/>
    </location>
</feature>
<dbReference type="AlphaFoldDB" id="B6E477"/>
<protein>
    <submittedName>
        <fullName evidence="2">8 kDa glycoprotein</fullName>
    </submittedName>
</protein>
<keyword evidence="1" id="KW-0732">Signal</keyword>
<evidence type="ECO:0000256" key="1">
    <source>
        <dbReference type="SAM" id="SignalP"/>
    </source>
</evidence>
<sequence length="69" mass="7637">MRAYIVLFALTVCVVAVSAWQNKTGNVGNSIKNGMGFAHLIKDWNETVSKGDIQASLIEYYRGPEEETT</sequence>